<dbReference type="Proteomes" id="UP000076577">
    <property type="component" value="Unassembled WGS sequence"/>
</dbReference>
<dbReference type="RefSeq" id="WP_068001365.1">
    <property type="nucleotide sequence ID" value="NZ_FOFM01000002.1"/>
</dbReference>
<feature type="transmembrane region" description="Helical" evidence="9">
    <location>
        <begin position="7"/>
        <end position="26"/>
    </location>
</feature>
<dbReference type="GO" id="GO:0015341">
    <property type="term" value="F:zinc efflux antiporter activity"/>
    <property type="evidence" value="ECO:0007669"/>
    <property type="project" value="TreeGrafter"/>
</dbReference>
<evidence type="ECO:0000256" key="1">
    <source>
        <dbReference type="ARBA" id="ARBA00004651"/>
    </source>
</evidence>
<dbReference type="PANTHER" id="PTHR43840:SF15">
    <property type="entry name" value="MITOCHONDRIAL METAL TRANSPORTER 1-RELATED"/>
    <property type="match status" value="1"/>
</dbReference>
<sequence>MDQSMRFALGSIVIGILVLALKYFAYVMTGSIAFYSDALESSINIASACAAAGALYLARKPADQNHPYGHYKVEYFAAVLEGVLIVLAAILILRKVYMGLTEPYELDFSIEGIALNFLSSVINCVWAMALMRIGKVHRSPALQADARHILTDVYTSVGVLVGIALVWATGWQMFDPILAGIVALNIMWSGWKLMRESVGGLMDEAAPEEEQIAIRALISKFGDGALEAHDLRTRHAGHVTFVDFHLVVPGEMSVLDAHAICDRIEEGIADKMPGARVTIHVEPENHAKHSGIVVL</sequence>
<dbReference type="InterPro" id="IPR050291">
    <property type="entry name" value="CDF_Transporter"/>
</dbReference>
<dbReference type="InterPro" id="IPR036837">
    <property type="entry name" value="Cation_efflux_CTD_sf"/>
</dbReference>
<dbReference type="NCBIfam" id="TIGR01297">
    <property type="entry name" value="CDF"/>
    <property type="match status" value="1"/>
</dbReference>
<keyword evidence="3" id="KW-0813">Transport</keyword>
<keyword evidence="13" id="KW-1185">Reference proteome</keyword>
<feature type="domain" description="Cation efflux protein cytoplasmic" evidence="11">
    <location>
        <begin position="207"/>
        <end position="284"/>
    </location>
</feature>
<proteinExistence type="inferred from homology"/>
<feature type="transmembrane region" description="Helical" evidence="9">
    <location>
        <begin position="73"/>
        <end position="93"/>
    </location>
</feature>
<gene>
    <name evidence="12" type="primary">fieF_1</name>
    <name evidence="12" type="ORF">PsAD2_00389</name>
</gene>
<evidence type="ECO:0000259" key="10">
    <source>
        <dbReference type="Pfam" id="PF01545"/>
    </source>
</evidence>
<dbReference type="Pfam" id="PF16916">
    <property type="entry name" value="ZT_dimer"/>
    <property type="match status" value="1"/>
</dbReference>
<dbReference type="InterPro" id="IPR002524">
    <property type="entry name" value="Cation_efflux"/>
</dbReference>
<dbReference type="PATRIC" id="fig|989403.3.peg.411"/>
<evidence type="ECO:0000256" key="4">
    <source>
        <dbReference type="ARBA" id="ARBA00022475"/>
    </source>
</evidence>
<feature type="domain" description="Cation efflux protein transmembrane" evidence="10">
    <location>
        <begin position="11"/>
        <end position="202"/>
    </location>
</feature>
<reference evidence="12 13" key="1">
    <citation type="journal article" date="2016" name="Front. Microbiol.">
        <title>Comparative Genomic Analysis Reveals a Diverse Repertoire of Genes Involved in Prokaryote-Eukaryote Interactions within the Pseudovibrio Genus.</title>
        <authorList>
            <person name="Romano S."/>
            <person name="Fernandez-Guerra A."/>
            <person name="Reen F.J."/>
            <person name="Glockner F.O."/>
            <person name="Crowley S.P."/>
            <person name="O'Sullivan O."/>
            <person name="Cotter P.D."/>
            <person name="Adams C."/>
            <person name="Dobson A.D."/>
            <person name="O'Gara F."/>
        </authorList>
    </citation>
    <scope>NUCLEOTIDE SEQUENCE [LARGE SCALE GENOMIC DNA]</scope>
    <source>
        <strain evidence="12 13">Ad2</strain>
    </source>
</reference>
<dbReference type="GO" id="GO:0015086">
    <property type="term" value="F:cadmium ion transmembrane transporter activity"/>
    <property type="evidence" value="ECO:0007669"/>
    <property type="project" value="TreeGrafter"/>
</dbReference>
<dbReference type="STRING" id="989403.SAMN05421798_102181"/>
<dbReference type="SUPFAM" id="SSF161111">
    <property type="entry name" value="Cation efflux protein transmembrane domain-like"/>
    <property type="match status" value="1"/>
</dbReference>
<evidence type="ECO:0000256" key="8">
    <source>
        <dbReference type="ARBA" id="ARBA00068882"/>
    </source>
</evidence>
<dbReference type="OrthoDB" id="9806522at2"/>
<name>A0A161VC77_9HYPH</name>
<accession>A0A161VC77</accession>
<dbReference type="AlphaFoldDB" id="A0A161VC77"/>
<evidence type="ECO:0000256" key="3">
    <source>
        <dbReference type="ARBA" id="ARBA00022448"/>
    </source>
</evidence>
<evidence type="ECO:0000256" key="5">
    <source>
        <dbReference type="ARBA" id="ARBA00022692"/>
    </source>
</evidence>
<evidence type="ECO:0000256" key="2">
    <source>
        <dbReference type="ARBA" id="ARBA00008114"/>
    </source>
</evidence>
<dbReference type="InterPro" id="IPR058533">
    <property type="entry name" value="Cation_efflux_TM"/>
</dbReference>
<evidence type="ECO:0000256" key="9">
    <source>
        <dbReference type="SAM" id="Phobius"/>
    </source>
</evidence>
<dbReference type="EMBL" id="LMCB01000003">
    <property type="protein sequence ID" value="KZL21765.1"/>
    <property type="molecule type" value="Genomic_DNA"/>
</dbReference>
<dbReference type="Gene3D" id="3.30.70.1350">
    <property type="entry name" value="Cation efflux protein, cytoplasmic domain"/>
    <property type="match status" value="1"/>
</dbReference>
<dbReference type="FunFam" id="3.30.70.1350:FF:000002">
    <property type="entry name" value="Ferrous-iron efflux pump FieF"/>
    <property type="match status" value="1"/>
</dbReference>
<dbReference type="PANTHER" id="PTHR43840">
    <property type="entry name" value="MITOCHONDRIAL METAL TRANSPORTER 1-RELATED"/>
    <property type="match status" value="1"/>
</dbReference>
<dbReference type="GO" id="GO:0015093">
    <property type="term" value="F:ferrous iron transmembrane transporter activity"/>
    <property type="evidence" value="ECO:0007669"/>
    <property type="project" value="TreeGrafter"/>
</dbReference>
<organism evidence="12 13">
    <name type="scientific">Pseudovibrio axinellae</name>
    <dbReference type="NCBI Taxonomy" id="989403"/>
    <lineage>
        <taxon>Bacteria</taxon>
        <taxon>Pseudomonadati</taxon>
        <taxon>Pseudomonadota</taxon>
        <taxon>Alphaproteobacteria</taxon>
        <taxon>Hyphomicrobiales</taxon>
        <taxon>Stappiaceae</taxon>
        <taxon>Pseudovibrio</taxon>
    </lineage>
</organism>
<evidence type="ECO:0000256" key="6">
    <source>
        <dbReference type="ARBA" id="ARBA00022989"/>
    </source>
</evidence>
<dbReference type="SUPFAM" id="SSF160240">
    <property type="entry name" value="Cation efflux protein cytoplasmic domain-like"/>
    <property type="match status" value="1"/>
</dbReference>
<dbReference type="GO" id="GO:0006882">
    <property type="term" value="P:intracellular zinc ion homeostasis"/>
    <property type="evidence" value="ECO:0007669"/>
    <property type="project" value="TreeGrafter"/>
</dbReference>
<evidence type="ECO:0000313" key="12">
    <source>
        <dbReference type="EMBL" id="KZL21765.1"/>
    </source>
</evidence>
<dbReference type="Gene3D" id="1.20.1510.10">
    <property type="entry name" value="Cation efflux protein transmembrane domain"/>
    <property type="match status" value="1"/>
</dbReference>
<comment type="subcellular location">
    <subcellularLocation>
        <location evidence="1">Cell membrane</location>
        <topology evidence="1">Multi-pass membrane protein</topology>
    </subcellularLocation>
</comment>
<comment type="caution">
    <text evidence="12">The sequence shown here is derived from an EMBL/GenBank/DDBJ whole genome shotgun (WGS) entry which is preliminary data.</text>
</comment>
<feature type="transmembrane region" description="Helical" evidence="9">
    <location>
        <begin position="113"/>
        <end position="133"/>
    </location>
</feature>
<dbReference type="InterPro" id="IPR027470">
    <property type="entry name" value="Cation_efflux_CTD"/>
</dbReference>
<feature type="transmembrane region" description="Helical" evidence="9">
    <location>
        <begin position="38"/>
        <end position="58"/>
    </location>
</feature>
<keyword evidence="7 9" id="KW-0472">Membrane</keyword>
<evidence type="ECO:0000313" key="13">
    <source>
        <dbReference type="Proteomes" id="UP000076577"/>
    </source>
</evidence>
<keyword evidence="5 9" id="KW-0812">Transmembrane</keyword>
<evidence type="ECO:0000259" key="11">
    <source>
        <dbReference type="Pfam" id="PF16916"/>
    </source>
</evidence>
<protein>
    <recommendedName>
        <fullName evidence="8">Protein p34</fullName>
    </recommendedName>
</protein>
<keyword evidence="4" id="KW-1003">Cell membrane</keyword>
<keyword evidence="6 9" id="KW-1133">Transmembrane helix</keyword>
<feature type="transmembrane region" description="Helical" evidence="9">
    <location>
        <begin position="153"/>
        <end position="171"/>
    </location>
</feature>
<dbReference type="Pfam" id="PF01545">
    <property type="entry name" value="Cation_efflux"/>
    <property type="match status" value="1"/>
</dbReference>
<evidence type="ECO:0000256" key="7">
    <source>
        <dbReference type="ARBA" id="ARBA00023136"/>
    </source>
</evidence>
<comment type="similarity">
    <text evidence="2">Belongs to the cation diffusion facilitator (CDF) transporter (TC 2.A.4) family.</text>
</comment>
<dbReference type="GO" id="GO:0005886">
    <property type="term" value="C:plasma membrane"/>
    <property type="evidence" value="ECO:0007669"/>
    <property type="project" value="UniProtKB-SubCell"/>
</dbReference>
<dbReference type="InterPro" id="IPR027469">
    <property type="entry name" value="Cation_efflux_TMD_sf"/>
</dbReference>